<name>A0AAW9RM33_9HYPH</name>
<dbReference type="AlphaFoldDB" id="A0AAW9RM33"/>
<dbReference type="Proteomes" id="UP001378188">
    <property type="component" value="Unassembled WGS sequence"/>
</dbReference>
<evidence type="ECO:0000259" key="2">
    <source>
        <dbReference type="PROSITE" id="PS51085"/>
    </source>
</evidence>
<dbReference type="RefSeq" id="WP_340328173.1">
    <property type="nucleotide sequence ID" value="NZ_JAZHOF010000001.1"/>
</dbReference>
<dbReference type="InterPro" id="IPR036010">
    <property type="entry name" value="2Fe-2S_ferredoxin-like_sf"/>
</dbReference>
<comment type="caution">
    <text evidence="3">The sequence shown here is derived from an EMBL/GenBank/DDBJ whole genome shotgun (WGS) entry which is preliminary data.</text>
</comment>
<dbReference type="PROSITE" id="PS51085">
    <property type="entry name" value="2FE2S_FER_2"/>
    <property type="match status" value="1"/>
</dbReference>
<accession>A0AAW9RM33</accession>
<dbReference type="Pfam" id="PF13510">
    <property type="entry name" value="Fer2_4"/>
    <property type="match status" value="1"/>
</dbReference>
<gene>
    <name evidence="3" type="ORF">V3328_03115</name>
</gene>
<keyword evidence="1" id="KW-0560">Oxidoreductase</keyword>
<dbReference type="Gene3D" id="3.10.20.440">
    <property type="entry name" value="2Fe-2S iron-sulphur cluster binding domain, sarcosine oxidase, alpha subunit, N-terminal domain"/>
    <property type="match status" value="1"/>
</dbReference>
<evidence type="ECO:0000313" key="4">
    <source>
        <dbReference type="Proteomes" id="UP001378188"/>
    </source>
</evidence>
<reference evidence="3 4" key="1">
    <citation type="submission" date="2024-02" db="EMBL/GenBank/DDBJ databases">
        <title>Genome analysis and characterization of Microbaculum marinisediminis sp. nov., isolated from marine sediment.</title>
        <authorList>
            <person name="Du Z.-J."/>
            <person name="Ye Y.-Q."/>
            <person name="Zhang Z.-R."/>
            <person name="Yuan S.-M."/>
            <person name="Zhang X.-Y."/>
        </authorList>
    </citation>
    <scope>NUCLEOTIDE SEQUENCE [LARGE SCALE GENOMIC DNA]</scope>
    <source>
        <strain evidence="3 4">SDUM1044001</strain>
    </source>
</reference>
<evidence type="ECO:0000313" key="3">
    <source>
        <dbReference type="EMBL" id="MEJ8570444.1"/>
    </source>
</evidence>
<protein>
    <submittedName>
        <fullName evidence="3">(2Fe-2S)-binding protein</fullName>
    </submittedName>
</protein>
<dbReference type="GO" id="GO:0051536">
    <property type="term" value="F:iron-sulfur cluster binding"/>
    <property type="evidence" value="ECO:0007669"/>
    <property type="project" value="InterPro"/>
</dbReference>
<organism evidence="3 4">
    <name type="scientific">Microbaculum marinum</name>
    <dbReference type="NCBI Taxonomy" id="1764581"/>
    <lineage>
        <taxon>Bacteria</taxon>
        <taxon>Pseudomonadati</taxon>
        <taxon>Pseudomonadota</taxon>
        <taxon>Alphaproteobacteria</taxon>
        <taxon>Hyphomicrobiales</taxon>
        <taxon>Tepidamorphaceae</taxon>
        <taxon>Microbaculum</taxon>
    </lineage>
</organism>
<feature type="domain" description="2Fe-2S ferredoxin-type" evidence="2">
    <location>
        <begin position="12"/>
        <end position="94"/>
    </location>
</feature>
<dbReference type="SUPFAM" id="SSF54292">
    <property type="entry name" value="2Fe-2S ferredoxin-like"/>
    <property type="match status" value="1"/>
</dbReference>
<sequence>MRFIDGIRPAGASVRFTFEGRQMTGFEGESIASALMRAGVQDLRVTARLQEARGYYCGMGICWECAVRVEGHGVVRSCAFPLSEGIAIELADGEGR</sequence>
<dbReference type="EMBL" id="JAZHOF010000001">
    <property type="protein sequence ID" value="MEJ8570444.1"/>
    <property type="molecule type" value="Genomic_DNA"/>
</dbReference>
<evidence type="ECO:0000256" key="1">
    <source>
        <dbReference type="ARBA" id="ARBA00023002"/>
    </source>
</evidence>
<dbReference type="InterPro" id="IPR042204">
    <property type="entry name" value="2Fe-2S-bd_N"/>
</dbReference>
<keyword evidence="4" id="KW-1185">Reference proteome</keyword>
<dbReference type="InterPro" id="IPR001041">
    <property type="entry name" value="2Fe-2S_ferredoxin-type"/>
</dbReference>
<dbReference type="GO" id="GO:0016491">
    <property type="term" value="F:oxidoreductase activity"/>
    <property type="evidence" value="ECO:0007669"/>
    <property type="project" value="UniProtKB-KW"/>
</dbReference>
<proteinExistence type="predicted"/>